<reference evidence="3" key="1">
    <citation type="submission" date="2021-01" db="EMBL/GenBank/DDBJ databases">
        <authorList>
            <person name="Corre E."/>
            <person name="Pelletier E."/>
            <person name="Niang G."/>
            <person name="Scheremetjew M."/>
            <person name="Finn R."/>
            <person name="Kale V."/>
            <person name="Holt S."/>
            <person name="Cochrane G."/>
            <person name="Meng A."/>
            <person name="Brown T."/>
            <person name="Cohen L."/>
        </authorList>
    </citation>
    <scope>NUCLEOTIDE SEQUENCE</scope>
    <source>
        <strain evidence="3">CCMP325</strain>
    </source>
</reference>
<dbReference type="InterPro" id="IPR021869">
    <property type="entry name" value="RNase_Zc3h12_NYN"/>
</dbReference>
<accession>A0A7S0HV75</accession>
<evidence type="ECO:0000256" key="1">
    <source>
        <dbReference type="SAM" id="SignalP"/>
    </source>
</evidence>
<evidence type="ECO:0000313" key="3">
    <source>
        <dbReference type="EMBL" id="CAD8499562.1"/>
    </source>
</evidence>
<name>A0A7S0HV75_9CRYP</name>
<proteinExistence type="predicted"/>
<gene>
    <name evidence="3" type="ORF">HPHI1048_LOCUS18855</name>
</gene>
<dbReference type="Pfam" id="PF11977">
    <property type="entry name" value="RNase_Zc3h12a"/>
    <property type="match status" value="1"/>
</dbReference>
<dbReference type="AlphaFoldDB" id="A0A7S0HV75"/>
<sequence length="258" mass="29625">MHSAGSFLFQLLLLGGFAYRNIQTSITDKMYLKMQQDTGKFLGHCPTLIKATEWQFAPNMQLRGFGTKRSRRKRASSRFLSKFDLNRTSVSSIFRSPPNALRQNREQSYDMENDRTRERVKKKNQYLIVIDASNILHHGGNGLNVDNLLSFLMFLFSFFQCKEEEVLVILDFWVADKLGEETLKQIRSAHQYTRVTRKGVTADVRIIQTAYAVQACIVSNDMFLDYCPFQVKSTPQGSKLVDLNCSRSTVSLSDSYRA</sequence>
<feature type="domain" description="RNase NYN" evidence="2">
    <location>
        <begin position="127"/>
        <end position="226"/>
    </location>
</feature>
<feature type="chain" id="PRO_5031386858" description="RNase NYN domain-containing protein" evidence="1">
    <location>
        <begin position="19"/>
        <end position="258"/>
    </location>
</feature>
<dbReference type="Gene3D" id="3.40.50.11980">
    <property type="match status" value="1"/>
</dbReference>
<keyword evidence="1" id="KW-0732">Signal</keyword>
<dbReference type="EMBL" id="HBEO01027850">
    <property type="protein sequence ID" value="CAD8499562.1"/>
    <property type="molecule type" value="Transcribed_RNA"/>
</dbReference>
<organism evidence="3">
    <name type="scientific">Hanusia phi</name>
    <dbReference type="NCBI Taxonomy" id="3032"/>
    <lineage>
        <taxon>Eukaryota</taxon>
        <taxon>Cryptophyceae</taxon>
        <taxon>Pyrenomonadales</taxon>
        <taxon>Geminigeraceae</taxon>
        <taxon>Hanusia</taxon>
    </lineage>
</organism>
<feature type="signal peptide" evidence="1">
    <location>
        <begin position="1"/>
        <end position="18"/>
    </location>
</feature>
<evidence type="ECO:0000259" key="2">
    <source>
        <dbReference type="Pfam" id="PF11977"/>
    </source>
</evidence>
<protein>
    <recommendedName>
        <fullName evidence="2">RNase NYN domain-containing protein</fullName>
    </recommendedName>
</protein>